<evidence type="ECO:0000259" key="1">
    <source>
        <dbReference type="Pfam" id="PF20150"/>
    </source>
</evidence>
<gene>
    <name evidence="2" type="ORF">ALECFALPRED_003227</name>
</gene>
<feature type="domain" description="2EXR" evidence="1">
    <location>
        <begin position="16"/>
        <end position="75"/>
    </location>
</feature>
<evidence type="ECO:0000313" key="3">
    <source>
        <dbReference type="Proteomes" id="UP000664203"/>
    </source>
</evidence>
<evidence type="ECO:0000313" key="2">
    <source>
        <dbReference type="EMBL" id="CAF9925826.1"/>
    </source>
</evidence>
<comment type="caution">
    <text evidence="2">The sequence shown here is derived from an EMBL/GenBank/DDBJ whole genome shotgun (WGS) entry which is preliminary data.</text>
</comment>
<dbReference type="AlphaFoldDB" id="A0A8H3FH24"/>
<dbReference type="EMBL" id="CAJPDR010000207">
    <property type="protein sequence ID" value="CAF9925826.1"/>
    <property type="molecule type" value="Genomic_DNA"/>
</dbReference>
<dbReference type="Pfam" id="PF20150">
    <property type="entry name" value="2EXR"/>
    <property type="match status" value="1"/>
</dbReference>
<dbReference type="InterPro" id="IPR045518">
    <property type="entry name" value="2EXR"/>
</dbReference>
<dbReference type="PANTHER" id="PTHR42085:SF2">
    <property type="entry name" value="F-BOX DOMAIN-CONTAINING PROTEIN"/>
    <property type="match status" value="1"/>
</dbReference>
<dbReference type="PANTHER" id="PTHR42085">
    <property type="entry name" value="F-BOX DOMAIN-CONTAINING PROTEIN"/>
    <property type="match status" value="1"/>
</dbReference>
<reference evidence="2" key="1">
    <citation type="submission" date="2021-03" db="EMBL/GenBank/DDBJ databases">
        <authorList>
            <person name="Tagirdzhanova G."/>
        </authorList>
    </citation>
    <scope>NUCLEOTIDE SEQUENCE</scope>
</reference>
<proteinExistence type="predicted"/>
<name>A0A8H3FH24_9LECA</name>
<keyword evidence="3" id="KW-1185">Reference proteome</keyword>
<dbReference type="InterPro" id="IPR038883">
    <property type="entry name" value="AN11006-like"/>
</dbReference>
<accession>A0A8H3FH24</accession>
<organism evidence="2 3">
    <name type="scientific">Alectoria fallacina</name>
    <dbReference type="NCBI Taxonomy" id="1903189"/>
    <lineage>
        <taxon>Eukaryota</taxon>
        <taxon>Fungi</taxon>
        <taxon>Dikarya</taxon>
        <taxon>Ascomycota</taxon>
        <taxon>Pezizomycotina</taxon>
        <taxon>Lecanoromycetes</taxon>
        <taxon>OSLEUM clade</taxon>
        <taxon>Lecanoromycetidae</taxon>
        <taxon>Lecanorales</taxon>
        <taxon>Lecanorineae</taxon>
        <taxon>Parmeliaceae</taxon>
        <taxon>Alectoria</taxon>
    </lineage>
</organism>
<sequence>MQQPKAPQPSEEEGFRFLDLPTELRLQIYHALLPQRVRVRPLSPFARKLSENTDRLALLRTCRQIRREARALLFSDSAFHIELFDGVCARHFRAWVDGAGDGLVRRMKRFGIGGRVGTEFVRVEVRAEEAGAVVVESEMGTRLLGRADGFRLVLAEGRTMLPLGGGRCAVLSGLNGGEWMGYFSVAHVKTIVGAVGDCIEVHNARMADQELEGFRAW</sequence>
<dbReference type="Proteomes" id="UP000664203">
    <property type="component" value="Unassembled WGS sequence"/>
</dbReference>
<protein>
    <recommendedName>
        <fullName evidence="1">2EXR domain-containing protein</fullName>
    </recommendedName>
</protein>
<dbReference type="OrthoDB" id="5314997at2759"/>